<comment type="subcellular location">
    <subcellularLocation>
        <location evidence="1">Cell membrane</location>
        <topology evidence="1">Multi-pass membrane protein</topology>
    </subcellularLocation>
</comment>
<evidence type="ECO:0000313" key="10">
    <source>
        <dbReference type="Proteomes" id="UP000277191"/>
    </source>
</evidence>
<comment type="similarity">
    <text evidence="6">Belongs to the YccS/YhfK family.</text>
</comment>
<evidence type="ECO:0000256" key="6">
    <source>
        <dbReference type="ARBA" id="ARBA00043993"/>
    </source>
</evidence>
<evidence type="ECO:0000256" key="5">
    <source>
        <dbReference type="ARBA" id="ARBA00023136"/>
    </source>
</evidence>
<dbReference type="InterPro" id="IPR049453">
    <property type="entry name" value="Memb_transporter_dom"/>
</dbReference>
<evidence type="ECO:0000256" key="4">
    <source>
        <dbReference type="ARBA" id="ARBA00022989"/>
    </source>
</evidence>
<name>A0A3S9NK78_9BURK</name>
<feature type="transmembrane region" description="Helical" evidence="7">
    <location>
        <begin position="99"/>
        <end position="132"/>
    </location>
</feature>
<dbReference type="Pfam" id="PF13515">
    <property type="entry name" value="FUSC_2"/>
    <property type="match status" value="1"/>
</dbReference>
<keyword evidence="5 7" id="KW-0472">Membrane</keyword>
<feature type="transmembrane region" description="Helical" evidence="7">
    <location>
        <begin position="168"/>
        <end position="190"/>
    </location>
</feature>
<feature type="transmembrane region" description="Helical" evidence="7">
    <location>
        <begin position="401"/>
        <end position="419"/>
    </location>
</feature>
<feature type="transmembrane region" description="Helical" evidence="7">
    <location>
        <begin position="144"/>
        <end position="162"/>
    </location>
</feature>
<proteinExistence type="inferred from homology"/>
<evidence type="ECO:0000256" key="3">
    <source>
        <dbReference type="ARBA" id="ARBA00022692"/>
    </source>
</evidence>
<feature type="transmembrane region" description="Helical" evidence="7">
    <location>
        <begin position="68"/>
        <end position="87"/>
    </location>
</feature>
<dbReference type="AlphaFoldDB" id="A0A3S9NK78"/>
<keyword evidence="2" id="KW-1003">Cell membrane</keyword>
<evidence type="ECO:0000256" key="7">
    <source>
        <dbReference type="SAM" id="Phobius"/>
    </source>
</evidence>
<keyword evidence="4 7" id="KW-1133">Transmembrane helix</keyword>
<reference evidence="9 10" key="1">
    <citation type="submission" date="2018-12" db="EMBL/GenBank/DDBJ databases">
        <title>Cadmium resistance mechanism in endophytic bacteria Burkholderia cenocepacia YG-3.</title>
        <authorList>
            <person name="Zhang X."/>
            <person name="Wang X."/>
            <person name="Zhu Y."/>
        </authorList>
    </citation>
    <scope>NUCLEOTIDE SEQUENCE [LARGE SCALE GENOMIC DNA]</scope>
    <source>
        <strain evidence="9 10">YG-3</strain>
    </source>
</reference>
<dbReference type="PANTHER" id="PTHR30509:SF9">
    <property type="entry name" value="MULTIDRUG RESISTANCE PROTEIN MDTO"/>
    <property type="match status" value="1"/>
</dbReference>
<accession>A0A3S9NK78</accession>
<evidence type="ECO:0000256" key="1">
    <source>
        <dbReference type="ARBA" id="ARBA00004651"/>
    </source>
</evidence>
<dbReference type="PANTHER" id="PTHR30509">
    <property type="entry name" value="P-HYDROXYBENZOIC ACID EFFLUX PUMP SUBUNIT-RELATED"/>
    <property type="match status" value="1"/>
</dbReference>
<feature type="transmembrane region" description="Helical" evidence="7">
    <location>
        <begin position="426"/>
        <end position="446"/>
    </location>
</feature>
<feature type="transmembrane region" description="Helical" evidence="7">
    <location>
        <begin position="452"/>
        <end position="474"/>
    </location>
</feature>
<organism evidence="9 10">
    <name type="scientific">Burkholderia cenocepacia</name>
    <dbReference type="NCBI Taxonomy" id="95486"/>
    <lineage>
        <taxon>Bacteria</taxon>
        <taxon>Pseudomonadati</taxon>
        <taxon>Pseudomonadota</taxon>
        <taxon>Betaproteobacteria</taxon>
        <taxon>Burkholderiales</taxon>
        <taxon>Burkholderiaceae</taxon>
        <taxon>Burkholderia</taxon>
        <taxon>Burkholderia cepacia complex</taxon>
    </lineage>
</organism>
<dbReference type="GO" id="GO:0005886">
    <property type="term" value="C:plasma membrane"/>
    <property type="evidence" value="ECO:0007669"/>
    <property type="project" value="UniProtKB-SubCell"/>
</dbReference>
<evidence type="ECO:0000256" key="2">
    <source>
        <dbReference type="ARBA" id="ARBA00022475"/>
    </source>
</evidence>
<keyword evidence="3 7" id="KW-0812">Transmembrane</keyword>
<gene>
    <name evidence="9" type="ORF">D5R55_35565</name>
</gene>
<sequence length="672" mass="70613">MKAAAGMPAGSTASWNSSIMSVVSLSRAIDRLFIVDPGLHRLLGGARAALASVLAGALGIASALHLGFAITTGAVGILFAMIAPLFLRDAHRLDWYESLAWQYGVACASFAAAAVMSAWPAVGKAGFVIVLFCSMLCQTQGPRTIGCAFLAIALYYLGLYLHPSTLQVGHMLAMSIAGPAGVVLVCRMLLPTHAAHTPRLIARSVSLQAACIARSDVSDAGALDAMAHLLALNEAAIALEHHASTLDDGDARALHAALVALEIAAARRALNHDRTDAAAAALRAAMARFDTVAGDLAARMSAARSPAMPRHARAVPLGAGWRTLAWLPAIRAAAAACAAMLIGETLSSERWMWAVLSTFVVFFGTYSCADTIYRGAQRVAGTLAGALASVLVVSAVHHANALVVIVMGVCVFAWAYHILHAYGRGVFFLTVLIGLVYAQLGFEIGALAELRIGEVLIGCAVSLAAALLVMPLAASRHIATRSHGLLAALRELVHERDDGTRPGAAQMRAADRRFHDVRMAIRPLAAWRMLRVSGDARRLLDTLLSCWLHGRIVATRLPAEAGGPVVGFERHARAAIVTRIDALMDDLDHSRSIRLDAAANVGHGTLAISGDRPLPVHPELARLDAKLTELNRAFEHALFGKIHATNGGGDNCGARIADPLTADTRSASTGID</sequence>
<feature type="domain" description="Integral membrane bound transporter" evidence="8">
    <location>
        <begin position="339"/>
        <end position="464"/>
    </location>
</feature>
<protein>
    <submittedName>
        <fullName evidence="9">FUSC family protein</fullName>
    </submittedName>
</protein>
<evidence type="ECO:0000313" key="9">
    <source>
        <dbReference type="EMBL" id="AZQ56110.1"/>
    </source>
</evidence>
<evidence type="ECO:0000259" key="8">
    <source>
        <dbReference type="Pfam" id="PF13515"/>
    </source>
</evidence>
<feature type="transmembrane region" description="Helical" evidence="7">
    <location>
        <begin position="351"/>
        <end position="369"/>
    </location>
</feature>
<dbReference type="Proteomes" id="UP000277191">
    <property type="component" value="Chromosome 3"/>
</dbReference>
<dbReference type="EMBL" id="CP034547">
    <property type="protein sequence ID" value="AZQ56110.1"/>
    <property type="molecule type" value="Genomic_DNA"/>
</dbReference>